<dbReference type="AlphaFoldDB" id="A0A9Q9W852"/>
<dbReference type="PANTHER" id="PTHR46564:SF1">
    <property type="entry name" value="TRANSPOSASE"/>
    <property type="match status" value="1"/>
</dbReference>
<organism evidence="2">
    <name type="scientific">Cyprinus carpio</name>
    <name type="common">Common carp</name>
    <dbReference type="NCBI Taxonomy" id="7962"/>
    <lineage>
        <taxon>Eukaryota</taxon>
        <taxon>Metazoa</taxon>
        <taxon>Chordata</taxon>
        <taxon>Craniata</taxon>
        <taxon>Vertebrata</taxon>
        <taxon>Euteleostomi</taxon>
        <taxon>Actinopterygii</taxon>
        <taxon>Neopterygii</taxon>
        <taxon>Teleostei</taxon>
        <taxon>Ostariophysi</taxon>
        <taxon>Cypriniformes</taxon>
        <taxon>Cyprinidae</taxon>
        <taxon>Cyprininae</taxon>
        <taxon>Cyprinus</taxon>
    </lineage>
</organism>
<dbReference type="KEGG" id="ccar:109058116"/>
<dbReference type="Proteomes" id="UP001155660">
    <property type="component" value="Chromosome B4"/>
</dbReference>
<protein>
    <submittedName>
        <fullName evidence="2">Uncharacterized protein LOC109058116</fullName>
    </submittedName>
</protein>
<dbReference type="GeneID" id="109058116"/>
<gene>
    <name evidence="2" type="primary">LOC109058116</name>
</gene>
<dbReference type="InterPro" id="IPR038717">
    <property type="entry name" value="Tc1-like_DDE_dom"/>
</dbReference>
<dbReference type="RefSeq" id="XP_042578580.1">
    <property type="nucleotide sequence ID" value="XM_042722646.1"/>
</dbReference>
<accession>A0A9Q9W852</accession>
<evidence type="ECO:0000313" key="2">
    <source>
        <dbReference type="RefSeq" id="XP_042578580.1"/>
    </source>
</evidence>
<evidence type="ECO:0000259" key="1">
    <source>
        <dbReference type="Pfam" id="PF13358"/>
    </source>
</evidence>
<proteinExistence type="predicted"/>
<reference evidence="2" key="1">
    <citation type="submission" date="2025-08" db="UniProtKB">
        <authorList>
            <consortium name="RefSeq"/>
        </authorList>
    </citation>
    <scope>IDENTIFICATION</scope>
    <source>
        <tissue evidence="2">Muscle</tissue>
    </source>
</reference>
<feature type="domain" description="Tc1-like transposase DDE" evidence="1">
    <location>
        <begin position="84"/>
        <end position="231"/>
    </location>
</feature>
<dbReference type="OrthoDB" id="8939043at2759"/>
<sequence>MVVANNAIRLREIQAAVIADQGAFRNINSVSLATIDRVLKRNHVRMKQLYRVPFQRNSDIVKEARFQYVQRIMELEAEGAHHKFIFVDEAGFNLCKVRRRGRNIIGQRATVTVPGQRGANITMCAAISNDGVLCHIPTIGPYNTERLITFLDALKDLLIPPEERGLLRPGMTLYVIIWDNVAFHHSRLVNEWFAAQPRIMIQFLPAYLPFLNPIEEFFSAWRWKVYDHRPYEQMPLLEAMNAGCLTIGAEDCQGWIRHARRYFPRCIAGKTFNATLMRTCGIIVKNEWTKCER</sequence>
<dbReference type="PANTHER" id="PTHR46564">
    <property type="entry name" value="TRANSPOSASE"/>
    <property type="match status" value="1"/>
</dbReference>
<name>A0A9Q9W852_CYPCA</name>
<dbReference type="Pfam" id="PF13358">
    <property type="entry name" value="DDE_3"/>
    <property type="match status" value="1"/>
</dbReference>